<keyword evidence="8" id="KW-1185">Reference proteome</keyword>
<dbReference type="PANTHER" id="PTHR23513">
    <property type="entry name" value="INTEGRAL MEMBRANE EFFLUX PROTEIN-RELATED"/>
    <property type="match status" value="1"/>
</dbReference>
<feature type="transmembrane region" description="Helical" evidence="6">
    <location>
        <begin position="189"/>
        <end position="210"/>
    </location>
</feature>
<evidence type="ECO:0000256" key="6">
    <source>
        <dbReference type="SAM" id="Phobius"/>
    </source>
</evidence>
<dbReference type="Gene3D" id="1.20.1250.20">
    <property type="entry name" value="MFS general substrate transporter like domains"/>
    <property type="match status" value="1"/>
</dbReference>
<dbReference type="OrthoDB" id="5344169at2759"/>
<feature type="transmembrane region" description="Helical" evidence="6">
    <location>
        <begin position="82"/>
        <end position="103"/>
    </location>
</feature>
<name>A0A1Y2GX35_9FUNG</name>
<evidence type="ECO:0000313" key="8">
    <source>
        <dbReference type="Proteomes" id="UP000193411"/>
    </source>
</evidence>
<organism evidence="7 8">
    <name type="scientific">Catenaria anguillulae PL171</name>
    <dbReference type="NCBI Taxonomy" id="765915"/>
    <lineage>
        <taxon>Eukaryota</taxon>
        <taxon>Fungi</taxon>
        <taxon>Fungi incertae sedis</taxon>
        <taxon>Blastocladiomycota</taxon>
        <taxon>Blastocladiomycetes</taxon>
        <taxon>Blastocladiales</taxon>
        <taxon>Catenariaceae</taxon>
        <taxon>Catenaria</taxon>
    </lineage>
</organism>
<evidence type="ECO:0000256" key="5">
    <source>
        <dbReference type="ARBA" id="ARBA00023136"/>
    </source>
</evidence>
<dbReference type="Proteomes" id="UP000193411">
    <property type="component" value="Unassembled WGS sequence"/>
</dbReference>
<evidence type="ECO:0008006" key="9">
    <source>
        <dbReference type="Google" id="ProtNLM"/>
    </source>
</evidence>
<dbReference type="InterPro" id="IPR036259">
    <property type="entry name" value="MFS_trans_sf"/>
</dbReference>
<evidence type="ECO:0000256" key="3">
    <source>
        <dbReference type="ARBA" id="ARBA00022692"/>
    </source>
</evidence>
<evidence type="ECO:0000313" key="7">
    <source>
        <dbReference type="EMBL" id="ORZ26837.1"/>
    </source>
</evidence>
<feature type="transmembrane region" description="Helical" evidence="6">
    <location>
        <begin position="12"/>
        <end position="29"/>
    </location>
</feature>
<evidence type="ECO:0000256" key="1">
    <source>
        <dbReference type="ARBA" id="ARBA00004651"/>
    </source>
</evidence>
<evidence type="ECO:0000256" key="2">
    <source>
        <dbReference type="ARBA" id="ARBA00022475"/>
    </source>
</evidence>
<feature type="transmembrane region" description="Helical" evidence="6">
    <location>
        <begin position="49"/>
        <end position="70"/>
    </location>
</feature>
<feature type="transmembrane region" description="Helical" evidence="6">
    <location>
        <begin position="123"/>
        <end position="145"/>
    </location>
</feature>
<proteinExistence type="predicted"/>
<dbReference type="PANTHER" id="PTHR23513:SF6">
    <property type="entry name" value="MAJOR FACILITATOR SUPERFAMILY ASSOCIATED DOMAIN-CONTAINING PROTEIN"/>
    <property type="match status" value="1"/>
</dbReference>
<feature type="transmembrane region" description="Helical" evidence="6">
    <location>
        <begin position="451"/>
        <end position="473"/>
    </location>
</feature>
<protein>
    <recommendedName>
        <fullName evidence="9">Major facilitator superfamily domain-containing protein</fullName>
    </recommendedName>
</protein>
<feature type="transmembrane region" description="Helical" evidence="6">
    <location>
        <begin position="399"/>
        <end position="419"/>
    </location>
</feature>
<feature type="transmembrane region" description="Helical" evidence="6">
    <location>
        <begin position="295"/>
        <end position="316"/>
    </location>
</feature>
<feature type="transmembrane region" description="Helical" evidence="6">
    <location>
        <begin position="352"/>
        <end position="378"/>
    </location>
</feature>
<comment type="subcellular location">
    <subcellularLocation>
        <location evidence="1">Cell membrane</location>
        <topology evidence="1">Multi-pass membrane protein</topology>
    </subcellularLocation>
</comment>
<dbReference type="AlphaFoldDB" id="A0A1Y2GX35"/>
<keyword evidence="4 6" id="KW-1133">Transmembrane helix</keyword>
<dbReference type="GO" id="GO:0005886">
    <property type="term" value="C:plasma membrane"/>
    <property type="evidence" value="ECO:0007669"/>
    <property type="project" value="UniProtKB-SubCell"/>
</dbReference>
<feature type="transmembrane region" description="Helical" evidence="6">
    <location>
        <begin position="258"/>
        <end position="275"/>
    </location>
</feature>
<sequence length="519" mass="57454">MGIYDGFSAVEKRNLTIYIIGIMFYKFALETLNGCMSSLVLSRIKVNPAVVWSTFLSINYAMQSIGSLLVSPLIKRWPTSRVLATAIFIFGLVVLAVPVMDLSTGGVAGTIGKGEKEMKYGDWSPYIIGFIFPMCGIFHGIVELIRRVIPRDIVGGDALKLRKMDSTVHILYEVAGTSGALLSKYWISYFGWALSLTLIPISFTLAALVWSRIENEKEKVAAAGYQSQGFIHETVAIFKSFFYSVWVGAKLVCMNRTLVWLIPAYTIPLVLHRYLENVLASQYANFAIGKGSYQQLLVAGSNFGELLGALFVLLFATAVPSPIPWLRLDAFTLLIAAWTLPLANPWKDNPDAWVWFLAATFVPVSFGWAAGDVSLVAFVQSKLSKIEDEEASVSPLGSVMSFLYVLYIIIFAIVNPWIAGVQDDFIRPLIKQFGEAKKWKLWTGLALTREAMWYTSGLFLTISAGIILLATFIPKGSFALNPQVIDDEEDDQAIAGQIAHDKATATEKERREMIKDLAV</sequence>
<keyword evidence="2" id="KW-1003">Cell membrane</keyword>
<gene>
    <name evidence="7" type="ORF">BCR44DRAFT_41010</name>
</gene>
<evidence type="ECO:0000256" key="4">
    <source>
        <dbReference type="ARBA" id="ARBA00022989"/>
    </source>
</evidence>
<dbReference type="EMBL" id="MCFL01000399">
    <property type="protein sequence ID" value="ORZ26837.1"/>
    <property type="molecule type" value="Genomic_DNA"/>
</dbReference>
<feature type="transmembrane region" description="Helical" evidence="6">
    <location>
        <begin position="328"/>
        <end position="346"/>
    </location>
</feature>
<comment type="caution">
    <text evidence="7">The sequence shown here is derived from an EMBL/GenBank/DDBJ whole genome shotgun (WGS) entry which is preliminary data.</text>
</comment>
<reference evidence="7 8" key="1">
    <citation type="submission" date="2016-07" db="EMBL/GenBank/DDBJ databases">
        <title>Pervasive Adenine N6-methylation of Active Genes in Fungi.</title>
        <authorList>
            <consortium name="DOE Joint Genome Institute"/>
            <person name="Mondo S.J."/>
            <person name="Dannebaum R.O."/>
            <person name="Kuo R.C."/>
            <person name="Labutti K."/>
            <person name="Haridas S."/>
            <person name="Kuo A."/>
            <person name="Salamov A."/>
            <person name="Ahrendt S.R."/>
            <person name="Lipzen A."/>
            <person name="Sullivan W."/>
            <person name="Andreopoulos W.B."/>
            <person name="Clum A."/>
            <person name="Lindquist E."/>
            <person name="Daum C."/>
            <person name="Ramamoorthy G.K."/>
            <person name="Gryganskyi A."/>
            <person name="Culley D."/>
            <person name="Magnuson J.K."/>
            <person name="James T.Y."/>
            <person name="O'Malley M.A."/>
            <person name="Stajich J.E."/>
            <person name="Spatafora J.W."/>
            <person name="Visel A."/>
            <person name="Grigoriev I.V."/>
        </authorList>
    </citation>
    <scope>NUCLEOTIDE SEQUENCE [LARGE SCALE GENOMIC DNA]</scope>
    <source>
        <strain evidence="7 8">PL171</strain>
    </source>
</reference>
<dbReference type="SUPFAM" id="SSF103473">
    <property type="entry name" value="MFS general substrate transporter"/>
    <property type="match status" value="1"/>
</dbReference>
<keyword evidence="5 6" id="KW-0472">Membrane</keyword>
<keyword evidence="3 6" id="KW-0812">Transmembrane</keyword>
<accession>A0A1Y2GX35</accession>